<dbReference type="SUPFAM" id="SSF51445">
    <property type="entry name" value="(Trans)glycosidases"/>
    <property type="match status" value="1"/>
</dbReference>
<dbReference type="GO" id="GO:0009341">
    <property type="term" value="C:beta-galactosidase complex"/>
    <property type="evidence" value="ECO:0007669"/>
    <property type="project" value="InterPro"/>
</dbReference>
<evidence type="ECO:0000313" key="5">
    <source>
        <dbReference type="EMBL" id="GAT32286.1"/>
    </source>
</evidence>
<accession>A0A146G6E6</accession>
<keyword evidence="3" id="KW-0732">Signal</keyword>
<comment type="caution">
    <text evidence="5">The sequence shown here is derived from an EMBL/GenBank/DDBJ whole genome shotgun (WGS) entry which is preliminary data.</text>
</comment>
<keyword evidence="1" id="KW-0378">Hydrolase</keyword>
<dbReference type="OrthoDB" id="174433at2"/>
<evidence type="ECO:0000256" key="3">
    <source>
        <dbReference type="SAM" id="SignalP"/>
    </source>
</evidence>
<protein>
    <submittedName>
        <fullName evidence="5">Beta-galactosidase</fullName>
    </submittedName>
</protein>
<evidence type="ECO:0000313" key="6">
    <source>
        <dbReference type="Proteomes" id="UP000076023"/>
    </source>
</evidence>
<dbReference type="EMBL" id="BDCO01000002">
    <property type="protein sequence ID" value="GAT32286.1"/>
    <property type="molecule type" value="Genomic_DNA"/>
</dbReference>
<evidence type="ECO:0000256" key="2">
    <source>
        <dbReference type="ARBA" id="ARBA00023295"/>
    </source>
</evidence>
<feature type="signal peptide" evidence="3">
    <location>
        <begin position="1"/>
        <end position="21"/>
    </location>
</feature>
<organism evidence="5 6">
    <name type="scientific">Terrimicrobium sacchariphilum</name>
    <dbReference type="NCBI Taxonomy" id="690879"/>
    <lineage>
        <taxon>Bacteria</taxon>
        <taxon>Pseudomonadati</taxon>
        <taxon>Verrucomicrobiota</taxon>
        <taxon>Terrimicrobiia</taxon>
        <taxon>Terrimicrobiales</taxon>
        <taxon>Terrimicrobiaceae</taxon>
        <taxon>Terrimicrobium</taxon>
    </lineage>
</organism>
<dbReference type="Gene3D" id="2.60.40.1190">
    <property type="match status" value="1"/>
</dbReference>
<feature type="domain" description="Glycoside hydrolase family 42 N-terminal" evidence="4">
    <location>
        <begin position="191"/>
        <end position="313"/>
    </location>
</feature>
<evidence type="ECO:0000259" key="4">
    <source>
        <dbReference type="Pfam" id="PF02449"/>
    </source>
</evidence>
<dbReference type="RefSeq" id="WP_075078127.1">
    <property type="nucleotide sequence ID" value="NZ_BDCO01000002.1"/>
</dbReference>
<name>A0A146G6E6_TERSA</name>
<gene>
    <name evidence="5" type="ORF">TSACC_2684</name>
</gene>
<dbReference type="AlphaFoldDB" id="A0A146G6E6"/>
<dbReference type="PANTHER" id="PTHR12631">
    <property type="entry name" value="ALPHA-L-IDURONIDASE"/>
    <property type="match status" value="1"/>
</dbReference>
<dbReference type="STRING" id="690879.TSACC_2684"/>
<keyword evidence="6" id="KW-1185">Reference proteome</keyword>
<dbReference type="Proteomes" id="UP000076023">
    <property type="component" value="Unassembled WGS sequence"/>
</dbReference>
<evidence type="ECO:0000256" key="1">
    <source>
        <dbReference type="ARBA" id="ARBA00022801"/>
    </source>
</evidence>
<dbReference type="InterPro" id="IPR051923">
    <property type="entry name" value="Glycosyl_Hydrolase_39"/>
</dbReference>
<keyword evidence="2" id="KW-0326">Glycosidase</keyword>
<dbReference type="Pfam" id="PF02449">
    <property type="entry name" value="Glyco_hydro_42"/>
    <property type="match status" value="1"/>
</dbReference>
<dbReference type="SUPFAM" id="SSF49344">
    <property type="entry name" value="CBD9-like"/>
    <property type="match status" value="1"/>
</dbReference>
<dbReference type="Gene3D" id="3.20.20.80">
    <property type="entry name" value="Glycosidases"/>
    <property type="match status" value="1"/>
</dbReference>
<dbReference type="InterPro" id="IPR017853">
    <property type="entry name" value="GH"/>
</dbReference>
<dbReference type="GO" id="GO:0005975">
    <property type="term" value="P:carbohydrate metabolic process"/>
    <property type="evidence" value="ECO:0007669"/>
    <property type="project" value="InterPro"/>
</dbReference>
<proteinExistence type="predicted"/>
<reference evidence="6" key="1">
    <citation type="journal article" date="2017" name="Genome Announc.">
        <title>Draft Genome Sequence of Terrimicrobium sacchariphilum NM-5T, a Facultative Anaerobic Soil Bacterium of the Class Spartobacteria.</title>
        <authorList>
            <person name="Qiu Y.L."/>
            <person name="Tourlousse D.M."/>
            <person name="Matsuura N."/>
            <person name="Ohashi A."/>
            <person name="Sekiguchi Y."/>
        </authorList>
    </citation>
    <scope>NUCLEOTIDE SEQUENCE [LARGE SCALE GENOMIC DNA]</scope>
    <source>
        <strain evidence="6">NM-5</strain>
    </source>
</reference>
<dbReference type="InParanoid" id="A0A146G6E6"/>
<sequence>MKYFPLLLCAATLWIATPSLPARDDIRLPLKPSAPYAWWTPGEPIVFKPGGFLPKDLASLQGNVYGVDGLPVAQVEVSKDDFQTNGWVWKDAEPGFYDIEFFVTFADGSKAQVTDSFTRRAPNGKEARFERKKYSVAVVARPEPGAARVGQFGWQYHLNEREIPLAQLVGYEFTMIHSIPWGANFTNLADAIQPARDEYRWDKLDSSVKALADAGFEIGGQFCYTPTWASPYPEKEDKINICVRESAAYAPKDMSDFTNFVEKTVERYKDHIRIWEIWNEPNLPGSSCFWNDTPANFVRLQRAGYETIKRLQPEAEVWNGGLGMRVSYVSFYDKILKGGVAPYYDKLSLHAISTDVGQFREVERRYDAPEKAPVVSEWHAILIGSGVLSGPPASESALSLRMMKDLLNQIKQGVVRTVIFEMTNQVEKEVVGFAAANKWFTHSAGLFRQSPRIEPRHAAVVKAVFLTLTGKKATFEKEISLGDNGTGILLKTNHGDMLVVWTEQGELSAKDLKAFQSPSSKLHDWEGREVALNAATELKPGILYYLSSPDAAALAKAAPSDRLQPINRQKRSSAASPSATYAKAGLPAELPASDPLWITKDWNWVPYQDKEPRISARAAVGATESGVDILIAVKDATHEQKETSGWWNGDSVQVGIDCEGNGMFGSNTEVVCALTPAGVVFRKISNANVEADLPARRSAVGDTVEFGKCEIKHEGDVTTYRIHLDWSELNPMAYNPGTPLKISLLVNNNDGSGRAGYLEWGSGLGAGEKDPSLFGTLKPTP</sequence>
<dbReference type="InterPro" id="IPR013529">
    <property type="entry name" value="Glyco_hydro_42_N"/>
</dbReference>
<dbReference type="GO" id="GO:0004565">
    <property type="term" value="F:beta-galactosidase activity"/>
    <property type="evidence" value="ECO:0007669"/>
    <property type="project" value="InterPro"/>
</dbReference>
<feature type="chain" id="PRO_5007524473" evidence="3">
    <location>
        <begin position="22"/>
        <end position="781"/>
    </location>
</feature>
<dbReference type="PANTHER" id="PTHR12631:SF10">
    <property type="entry name" value="BETA-XYLOSIDASE-LIKE PROTEIN-RELATED"/>
    <property type="match status" value="1"/>
</dbReference>